<evidence type="ECO:0000313" key="1">
    <source>
        <dbReference type="EMBL" id="MCV9931732.1"/>
    </source>
</evidence>
<proteinExistence type="predicted"/>
<accession>A0A9X2ZL26</accession>
<dbReference type="AlphaFoldDB" id="A0A9X2ZL26"/>
<dbReference type="RefSeq" id="WP_264286045.1">
    <property type="nucleotide sequence ID" value="NZ_JAOZEV010000003.1"/>
</dbReference>
<organism evidence="1 2">
    <name type="scientific">Flavobacterium frigoritolerans</name>
    <dbReference type="NCBI Taxonomy" id="2987686"/>
    <lineage>
        <taxon>Bacteria</taxon>
        <taxon>Pseudomonadati</taxon>
        <taxon>Bacteroidota</taxon>
        <taxon>Flavobacteriia</taxon>
        <taxon>Flavobacteriales</taxon>
        <taxon>Flavobacteriaceae</taxon>
        <taxon>Flavobacterium</taxon>
    </lineage>
</organism>
<comment type="caution">
    <text evidence="1">The sequence shown here is derived from an EMBL/GenBank/DDBJ whole genome shotgun (WGS) entry which is preliminary data.</text>
</comment>
<name>A0A9X2ZL26_9FLAO</name>
<evidence type="ECO:0000313" key="2">
    <source>
        <dbReference type="Proteomes" id="UP001151133"/>
    </source>
</evidence>
<reference evidence="1" key="1">
    <citation type="submission" date="2022-10" db="EMBL/GenBank/DDBJ databases">
        <title>Two novel species of Flavobacterium.</title>
        <authorList>
            <person name="Liu Q."/>
            <person name="Xin Y.-H."/>
        </authorList>
    </citation>
    <scope>NUCLEOTIDE SEQUENCE</scope>
    <source>
        <strain evidence="1">LS1R47</strain>
    </source>
</reference>
<keyword evidence="2" id="KW-1185">Reference proteome</keyword>
<sequence length="46" mass="5493">MTISQIEAKIQELETWLIDNPHNPQRNLIESDLKNLKTLLEQKNYE</sequence>
<protein>
    <submittedName>
        <fullName evidence="1">Uncharacterized protein</fullName>
    </submittedName>
</protein>
<gene>
    <name evidence="1" type="ORF">OIU80_05505</name>
</gene>
<dbReference type="Proteomes" id="UP001151133">
    <property type="component" value="Unassembled WGS sequence"/>
</dbReference>
<dbReference type="EMBL" id="JAOZEV010000003">
    <property type="protein sequence ID" value="MCV9931732.1"/>
    <property type="molecule type" value="Genomic_DNA"/>
</dbReference>